<gene>
    <name evidence="1" type="ORF">BDZ94DRAFT_1353562</name>
</gene>
<sequence length="198" mass="23007">MFCSLLGHANKAQQAFSSACAPTLFNAIPAIELLHAAWNNHSKKLKYSPFHKALNVASKKLNEYYEKTADSDAHIFAMLLHPTKKMSYFKKHWDQDLQDDVLTLAKKIFKERYNLLSNVATRENEKQPPQKKQKTALLRMHNSDSDKSDCDNALSNPSQSWIDEFQRYLNTTDILPDDMTEVEWWGVSHINWFYIKNL</sequence>
<dbReference type="InterPro" id="IPR012337">
    <property type="entry name" value="RNaseH-like_sf"/>
</dbReference>
<evidence type="ECO:0000313" key="1">
    <source>
        <dbReference type="EMBL" id="KAF9464647.1"/>
    </source>
</evidence>
<dbReference type="AlphaFoldDB" id="A0A9P6CG33"/>
<accession>A0A9P6CG33</accession>
<keyword evidence="2" id="KW-1185">Reference proteome</keyword>
<dbReference type="OrthoDB" id="3243659at2759"/>
<comment type="caution">
    <text evidence="1">The sequence shown here is derived from an EMBL/GenBank/DDBJ whole genome shotgun (WGS) entry which is preliminary data.</text>
</comment>
<proteinExistence type="predicted"/>
<dbReference type="EMBL" id="MU150253">
    <property type="protein sequence ID" value="KAF9464647.1"/>
    <property type="molecule type" value="Genomic_DNA"/>
</dbReference>
<dbReference type="Proteomes" id="UP000807353">
    <property type="component" value="Unassembled WGS sequence"/>
</dbReference>
<reference evidence="1" key="1">
    <citation type="submission" date="2020-11" db="EMBL/GenBank/DDBJ databases">
        <authorList>
            <consortium name="DOE Joint Genome Institute"/>
            <person name="Ahrendt S."/>
            <person name="Riley R."/>
            <person name="Andreopoulos W."/>
            <person name="Labutti K."/>
            <person name="Pangilinan J."/>
            <person name="Ruiz-Duenas F.J."/>
            <person name="Barrasa J.M."/>
            <person name="Sanchez-Garcia M."/>
            <person name="Camarero S."/>
            <person name="Miyauchi S."/>
            <person name="Serrano A."/>
            <person name="Linde D."/>
            <person name="Babiker R."/>
            <person name="Drula E."/>
            <person name="Ayuso-Fernandez I."/>
            <person name="Pacheco R."/>
            <person name="Padilla G."/>
            <person name="Ferreira P."/>
            <person name="Barriuso J."/>
            <person name="Kellner H."/>
            <person name="Castanera R."/>
            <person name="Alfaro M."/>
            <person name="Ramirez L."/>
            <person name="Pisabarro A.G."/>
            <person name="Kuo A."/>
            <person name="Tritt A."/>
            <person name="Lipzen A."/>
            <person name="He G."/>
            <person name="Yan M."/>
            <person name="Ng V."/>
            <person name="Cullen D."/>
            <person name="Martin F."/>
            <person name="Rosso M.-N."/>
            <person name="Henrissat B."/>
            <person name="Hibbett D."/>
            <person name="Martinez A.T."/>
            <person name="Grigoriev I.V."/>
        </authorList>
    </citation>
    <scope>NUCLEOTIDE SEQUENCE</scope>
    <source>
        <strain evidence="1">CBS 247.69</strain>
    </source>
</reference>
<evidence type="ECO:0000313" key="2">
    <source>
        <dbReference type="Proteomes" id="UP000807353"/>
    </source>
</evidence>
<protein>
    <submittedName>
        <fullName evidence="1">Uncharacterized protein</fullName>
    </submittedName>
</protein>
<dbReference type="SUPFAM" id="SSF53098">
    <property type="entry name" value="Ribonuclease H-like"/>
    <property type="match status" value="1"/>
</dbReference>
<organism evidence="1 2">
    <name type="scientific">Collybia nuda</name>
    <dbReference type="NCBI Taxonomy" id="64659"/>
    <lineage>
        <taxon>Eukaryota</taxon>
        <taxon>Fungi</taxon>
        <taxon>Dikarya</taxon>
        <taxon>Basidiomycota</taxon>
        <taxon>Agaricomycotina</taxon>
        <taxon>Agaricomycetes</taxon>
        <taxon>Agaricomycetidae</taxon>
        <taxon>Agaricales</taxon>
        <taxon>Tricholomatineae</taxon>
        <taxon>Clitocybaceae</taxon>
        <taxon>Collybia</taxon>
    </lineage>
</organism>
<name>A0A9P6CG33_9AGAR</name>